<reference evidence="4" key="1">
    <citation type="submission" date="2023-03" db="EMBL/GenBank/DDBJ databases">
        <title>Edaphobacter sp.</title>
        <authorList>
            <person name="Huber K.J."/>
            <person name="Papendorf J."/>
            <person name="Pilke C."/>
            <person name="Bunk B."/>
            <person name="Sproeer C."/>
            <person name="Pester M."/>
        </authorList>
    </citation>
    <scope>NUCLEOTIDE SEQUENCE</scope>
    <source>
        <strain evidence="4">DSM 110680</strain>
    </source>
</reference>
<dbReference type="RefSeq" id="WP_348262763.1">
    <property type="nucleotide sequence ID" value="NZ_CP121196.1"/>
</dbReference>
<name>A0AAU7DI67_9BACT</name>
<feature type="chain" id="PRO_5043593683" evidence="3">
    <location>
        <begin position="18"/>
        <end position="374"/>
    </location>
</feature>
<dbReference type="EC" id="3.1.1.-" evidence="4"/>
<dbReference type="EMBL" id="CP121196">
    <property type="protein sequence ID" value="XBH17539.1"/>
    <property type="molecule type" value="Genomic_DNA"/>
</dbReference>
<evidence type="ECO:0000256" key="3">
    <source>
        <dbReference type="SAM" id="SignalP"/>
    </source>
</evidence>
<keyword evidence="3" id="KW-0732">Signal</keyword>
<keyword evidence="4" id="KW-0378">Hydrolase</keyword>
<proteinExistence type="inferred from homology"/>
<dbReference type="AlphaFoldDB" id="A0AAU7DI67"/>
<dbReference type="InterPro" id="IPR015943">
    <property type="entry name" value="WD40/YVTN_repeat-like_dom_sf"/>
</dbReference>
<dbReference type="PANTHER" id="PTHR30344:SF1">
    <property type="entry name" value="6-PHOSPHOGLUCONOLACTONASE"/>
    <property type="match status" value="1"/>
</dbReference>
<dbReference type="GO" id="GO:0017057">
    <property type="term" value="F:6-phosphogluconolactonase activity"/>
    <property type="evidence" value="ECO:0007669"/>
    <property type="project" value="TreeGrafter"/>
</dbReference>
<sequence length="374" mass="39855">MMSASAATLAAASTGLAAPRTQCVFVASGTPEGIRCFEWNPATGEIVDGGIAANVSTVDWICFSPDRKYLYAACEVDSFNGKPTGEVASFRVVGGKLEQLSGQNSASKGTCHCAIDHTGRVLISADYGGGSAASFKVTDGKLSEMVWSEHYTVHGPNPDRQEAAHAHFASFSPDNRFAYVNDLGGDMIHIYTFDPETAVLKKAGAYKSEPGAGPRTLHFHPNGHTAYSMNEMHSSIDVLKWNKADGSLTRVSTTNLLPPNAPLPDPKEAPQGNTGCDIVIAKDGRFVYFANRGTDFLYSFKADPATGALTPMERTGTGGKTPRNFTLDPNEHFMLVADQNSNNLAVFARDQTTGKLAKEGKTAACPTPMCILFA</sequence>
<evidence type="ECO:0000256" key="2">
    <source>
        <dbReference type="ARBA" id="ARBA00022526"/>
    </source>
</evidence>
<keyword evidence="2" id="KW-0313">Glucose metabolism</keyword>
<evidence type="ECO:0000256" key="1">
    <source>
        <dbReference type="ARBA" id="ARBA00005564"/>
    </source>
</evidence>
<dbReference type="InterPro" id="IPR011048">
    <property type="entry name" value="Haem_d1_sf"/>
</dbReference>
<dbReference type="Pfam" id="PF10282">
    <property type="entry name" value="Lactonase"/>
    <property type="match status" value="1"/>
</dbReference>
<dbReference type="PANTHER" id="PTHR30344">
    <property type="entry name" value="6-PHOSPHOGLUCONOLACTONASE-RELATED"/>
    <property type="match status" value="1"/>
</dbReference>
<accession>A0AAU7DI67</accession>
<comment type="similarity">
    <text evidence="1">Belongs to the cycloisomerase 2 family.</text>
</comment>
<evidence type="ECO:0000313" key="4">
    <source>
        <dbReference type="EMBL" id="XBH17539.1"/>
    </source>
</evidence>
<protein>
    <submittedName>
        <fullName evidence="4">Lactonase family protein</fullName>
        <ecNumber evidence="4">3.1.1.-</ecNumber>
    </submittedName>
</protein>
<feature type="signal peptide" evidence="3">
    <location>
        <begin position="1"/>
        <end position="17"/>
    </location>
</feature>
<dbReference type="InterPro" id="IPR019405">
    <property type="entry name" value="Lactonase_7-beta_prop"/>
</dbReference>
<dbReference type="SUPFAM" id="SSF51004">
    <property type="entry name" value="C-terminal (heme d1) domain of cytochrome cd1-nitrite reductase"/>
    <property type="match status" value="1"/>
</dbReference>
<dbReference type="Gene3D" id="2.130.10.10">
    <property type="entry name" value="YVTN repeat-like/Quinoprotein amine dehydrogenase"/>
    <property type="match status" value="1"/>
</dbReference>
<dbReference type="GO" id="GO:0006006">
    <property type="term" value="P:glucose metabolic process"/>
    <property type="evidence" value="ECO:0007669"/>
    <property type="project" value="UniProtKB-KW"/>
</dbReference>
<organism evidence="4">
    <name type="scientific">Telmatobacter sp. DSM 110680</name>
    <dbReference type="NCBI Taxonomy" id="3036704"/>
    <lineage>
        <taxon>Bacteria</taxon>
        <taxon>Pseudomonadati</taxon>
        <taxon>Acidobacteriota</taxon>
        <taxon>Terriglobia</taxon>
        <taxon>Terriglobales</taxon>
        <taxon>Acidobacteriaceae</taxon>
        <taxon>Telmatobacter</taxon>
    </lineage>
</organism>
<gene>
    <name evidence="4" type="ORF">P8935_23605</name>
</gene>
<keyword evidence="2" id="KW-0119">Carbohydrate metabolism</keyword>
<dbReference type="InterPro" id="IPR050282">
    <property type="entry name" value="Cycloisomerase_2"/>
</dbReference>